<dbReference type="AlphaFoldDB" id="A0A8K0TDU0"/>
<sequence length="403" mass="44418">MQSNRNATVDDDDSEAPAPPTTKATQGPSPDIPSRPDASHKKEPLSDENAVHFKDAVGRTFLFPYEEVRTWDGMETTIRRAFAHVGVIGAQVQLGHYDLIEDDNIILPQFWKYSVRPGSRFVMKMWPPMKPKPQVPPGFPGARPFHQPGRPGGVSSGQFPAASTAQGVPPPQQDREYLFNMSKAEPRRRAQGSFVKWMTGKSSKKKQEHSPAASQLEVAAARASPPPGTLAAPKPRSHPRPIRLSFINRKKHKAISVVSTLDGASSSESSSRSDDGSGSDVASSTASHMNDTNPVRRFVVDEQAVFSLKLSKGDIHEMESKVQRQPTFHGLGRTPEPFECLQFSSARIIGHDGSEPLELVRASCKPVTKNEGQKIASNGMNWIHVQRNHMNFGEFEVSRDNYL</sequence>
<accession>A0A8K0TDU0</accession>
<gene>
    <name evidence="3" type="ORF">B0T11DRAFT_107666</name>
</gene>
<protein>
    <recommendedName>
        <fullName evidence="2">Ubiquitin-like domain-containing protein</fullName>
    </recommendedName>
</protein>
<dbReference type="OrthoDB" id="3045089at2759"/>
<evidence type="ECO:0000259" key="2">
    <source>
        <dbReference type="Pfam" id="PF22893"/>
    </source>
</evidence>
<proteinExistence type="predicted"/>
<organism evidence="3 4">
    <name type="scientific">Plectosphaerella cucumerina</name>
    <dbReference type="NCBI Taxonomy" id="40658"/>
    <lineage>
        <taxon>Eukaryota</taxon>
        <taxon>Fungi</taxon>
        <taxon>Dikarya</taxon>
        <taxon>Ascomycota</taxon>
        <taxon>Pezizomycotina</taxon>
        <taxon>Sordariomycetes</taxon>
        <taxon>Hypocreomycetidae</taxon>
        <taxon>Glomerellales</taxon>
        <taxon>Plectosphaerellaceae</taxon>
        <taxon>Plectosphaerella</taxon>
    </lineage>
</organism>
<feature type="region of interest" description="Disordered" evidence="1">
    <location>
        <begin position="1"/>
        <end position="48"/>
    </location>
</feature>
<dbReference type="EMBL" id="JAGPXD010000004">
    <property type="protein sequence ID" value="KAH7358742.1"/>
    <property type="molecule type" value="Genomic_DNA"/>
</dbReference>
<feature type="compositionally biased region" description="Low complexity" evidence="1">
    <location>
        <begin position="262"/>
        <end position="287"/>
    </location>
</feature>
<feature type="compositionally biased region" description="Basic and acidic residues" evidence="1">
    <location>
        <begin position="37"/>
        <end position="48"/>
    </location>
</feature>
<keyword evidence="4" id="KW-1185">Reference proteome</keyword>
<dbReference type="Proteomes" id="UP000813385">
    <property type="component" value="Unassembled WGS sequence"/>
</dbReference>
<evidence type="ECO:0000256" key="1">
    <source>
        <dbReference type="SAM" id="MobiDB-lite"/>
    </source>
</evidence>
<evidence type="ECO:0000313" key="4">
    <source>
        <dbReference type="Proteomes" id="UP000813385"/>
    </source>
</evidence>
<evidence type="ECO:0000313" key="3">
    <source>
        <dbReference type="EMBL" id="KAH7358742.1"/>
    </source>
</evidence>
<feature type="domain" description="Ubiquitin-like" evidence="2">
    <location>
        <begin position="47"/>
        <end position="128"/>
    </location>
</feature>
<feature type="compositionally biased region" description="Polar residues" evidence="1">
    <location>
        <begin position="156"/>
        <end position="166"/>
    </location>
</feature>
<dbReference type="Pfam" id="PF22893">
    <property type="entry name" value="ULD_2"/>
    <property type="match status" value="1"/>
</dbReference>
<feature type="region of interest" description="Disordered" evidence="1">
    <location>
        <begin position="143"/>
        <end position="295"/>
    </location>
</feature>
<comment type="caution">
    <text evidence="3">The sequence shown here is derived from an EMBL/GenBank/DDBJ whole genome shotgun (WGS) entry which is preliminary data.</text>
</comment>
<reference evidence="3" key="1">
    <citation type="journal article" date="2021" name="Nat. Commun.">
        <title>Genetic determinants of endophytism in the Arabidopsis root mycobiome.</title>
        <authorList>
            <person name="Mesny F."/>
            <person name="Miyauchi S."/>
            <person name="Thiergart T."/>
            <person name="Pickel B."/>
            <person name="Atanasova L."/>
            <person name="Karlsson M."/>
            <person name="Huettel B."/>
            <person name="Barry K.W."/>
            <person name="Haridas S."/>
            <person name="Chen C."/>
            <person name="Bauer D."/>
            <person name="Andreopoulos W."/>
            <person name="Pangilinan J."/>
            <person name="LaButti K."/>
            <person name="Riley R."/>
            <person name="Lipzen A."/>
            <person name="Clum A."/>
            <person name="Drula E."/>
            <person name="Henrissat B."/>
            <person name="Kohler A."/>
            <person name="Grigoriev I.V."/>
            <person name="Martin F.M."/>
            <person name="Hacquard S."/>
        </authorList>
    </citation>
    <scope>NUCLEOTIDE SEQUENCE</scope>
    <source>
        <strain evidence="3">MPI-CAGE-AT-0016</strain>
    </source>
</reference>
<name>A0A8K0TDU0_9PEZI</name>
<dbReference type="InterPro" id="IPR054464">
    <property type="entry name" value="ULD_fung"/>
</dbReference>